<name>A0ABQ4YSY4_9ASTR</name>
<reference evidence="1" key="2">
    <citation type="submission" date="2022-01" db="EMBL/GenBank/DDBJ databases">
        <authorList>
            <person name="Yamashiro T."/>
            <person name="Shiraishi A."/>
            <person name="Satake H."/>
            <person name="Nakayama K."/>
        </authorList>
    </citation>
    <scope>NUCLEOTIDE SEQUENCE</scope>
</reference>
<dbReference type="Proteomes" id="UP001151760">
    <property type="component" value="Unassembled WGS sequence"/>
</dbReference>
<sequence length="536" mass="58756">MRCTGHGDLSSALVLRTVLDEFSLNSGHHPSMTAGFIMVEDFGNASLSLIVMMVFSCSYQNECLKEWTILVTELDLNVLGMERVHGIHSPACANEEENVNVDMVNSDANNVTKMGPTPAGNTSGMSLYANITGVPSRKALNFHTLFTLRGNGVDVVVLVESNRAISDQFANMAYMIFSFQFSSMDGLDAMLENGPWSSYARALIEVLANVELKVNIMVAMPKLVGEDFYTCTVCVDYEWKPPSCARCKVCSHVHAECPKNIDSDVVKNMKKPGQALRGVPVGPKLKMMLIWNKWWASNLAGKMANSSGSEMSNITSFVVVDDFGNATLSLTVLMVMLLISIWNTWGKFGLVKSMLNSSTRIISFRFSSMDGLDAMLENGPWSSYAIALIEVQADVELKDNIVCPKNTDSDVVKNIKKPDQAPRGVPVGPKVGFKPVKQVSRHFSNSNNVNTSGNKKKDLEPTIEMRQYIATTDHILWDIITNGNQATTDPASLSVSAPKTSLAANARRNNEKALNILLSAIPDRHLLSFHDAVDAR</sequence>
<accession>A0ABQ4YSY4</accession>
<reference evidence="1" key="1">
    <citation type="journal article" date="2022" name="Int. J. Mol. Sci.">
        <title>Draft Genome of Tanacetum Coccineum: Genomic Comparison of Closely Related Tanacetum-Family Plants.</title>
        <authorList>
            <person name="Yamashiro T."/>
            <person name="Shiraishi A."/>
            <person name="Nakayama K."/>
            <person name="Satake H."/>
        </authorList>
    </citation>
    <scope>NUCLEOTIDE SEQUENCE</scope>
</reference>
<dbReference type="EMBL" id="BQNB010010713">
    <property type="protein sequence ID" value="GJS80979.1"/>
    <property type="molecule type" value="Genomic_DNA"/>
</dbReference>
<protein>
    <recommendedName>
        <fullName evidence="3">DUF4283 domain-containing protein</fullName>
    </recommendedName>
</protein>
<feature type="non-terminal residue" evidence="1">
    <location>
        <position position="536"/>
    </location>
</feature>
<evidence type="ECO:0000313" key="2">
    <source>
        <dbReference type="Proteomes" id="UP001151760"/>
    </source>
</evidence>
<evidence type="ECO:0008006" key="3">
    <source>
        <dbReference type="Google" id="ProtNLM"/>
    </source>
</evidence>
<keyword evidence="2" id="KW-1185">Reference proteome</keyword>
<comment type="caution">
    <text evidence="1">The sequence shown here is derived from an EMBL/GenBank/DDBJ whole genome shotgun (WGS) entry which is preliminary data.</text>
</comment>
<evidence type="ECO:0000313" key="1">
    <source>
        <dbReference type="EMBL" id="GJS80979.1"/>
    </source>
</evidence>
<proteinExistence type="predicted"/>
<gene>
    <name evidence="1" type="ORF">Tco_0747520</name>
</gene>
<organism evidence="1 2">
    <name type="scientific">Tanacetum coccineum</name>
    <dbReference type="NCBI Taxonomy" id="301880"/>
    <lineage>
        <taxon>Eukaryota</taxon>
        <taxon>Viridiplantae</taxon>
        <taxon>Streptophyta</taxon>
        <taxon>Embryophyta</taxon>
        <taxon>Tracheophyta</taxon>
        <taxon>Spermatophyta</taxon>
        <taxon>Magnoliopsida</taxon>
        <taxon>eudicotyledons</taxon>
        <taxon>Gunneridae</taxon>
        <taxon>Pentapetalae</taxon>
        <taxon>asterids</taxon>
        <taxon>campanulids</taxon>
        <taxon>Asterales</taxon>
        <taxon>Asteraceae</taxon>
        <taxon>Asteroideae</taxon>
        <taxon>Anthemideae</taxon>
        <taxon>Anthemidinae</taxon>
        <taxon>Tanacetum</taxon>
    </lineage>
</organism>